<dbReference type="SMART" id="SM00220">
    <property type="entry name" value="S_TKc"/>
    <property type="match status" value="1"/>
</dbReference>
<reference evidence="6 7" key="1">
    <citation type="submission" date="2024-08" db="EMBL/GenBank/DDBJ databases">
        <authorList>
            <person name="Cucini C."/>
            <person name="Frati F."/>
        </authorList>
    </citation>
    <scope>NUCLEOTIDE SEQUENCE [LARGE SCALE GENOMIC DNA]</scope>
</reference>
<dbReference type="CDD" id="cd00192">
    <property type="entry name" value="PTKc"/>
    <property type="match status" value="1"/>
</dbReference>
<feature type="transmembrane region" description="Helical" evidence="4">
    <location>
        <begin position="765"/>
        <end position="786"/>
    </location>
</feature>
<dbReference type="InterPro" id="IPR000719">
    <property type="entry name" value="Prot_kinase_dom"/>
</dbReference>
<evidence type="ECO:0000256" key="4">
    <source>
        <dbReference type="SAM" id="Phobius"/>
    </source>
</evidence>
<dbReference type="InterPro" id="IPR001245">
    <property type="entry name" value="Ser-Thr/Tyr_kinase_cat_dom"/>
</dbReference>
<keyword evidence="7" id="KW-1185">Reference proteome</keyword>
<evidence type="ECO:0000313" key="7">
    <source>
        <dbReference type="Proteomes" id="UP001642540"/>
    </source>
</evidence>
<dbReference type="PROSITE" id="PS00107">
    <property type="entry name" value="PROTEIN_KINASE_ATP"/>
    <property type="match status" value="1"/>
</dbReference>
<evidence type="ECO:0000259" key="5">
    <source>
        <dbReference type="PROSITE" id="PS50011"/>
    </source>
</evidence>
<dbReference type="Gene3D" id="3.30.200.20">
    <property type="entry name" value="Phosphorylase Kinase, domain 1"/>
    <property type="match status" value="1"/>
</dbReference>
<dbReference type="PROSITE" id="PS50011">
    <property type="entry name" value="PROTEIN_KINASE_DOM"/>
    <property type="match status" value="1"/>
</dbReference>
<dbReference type="PROSITE" id="PS00109">
    <property type="entry name" value="PROTEIN_KINASE_TYR"/>
    <property type="match status" value="1"/>
</dbReference>
<dbReference type="Pfam" id="PF07714">
    <property type="entry name" value="PK_Tyr_Ser-Thr"/>
    <property type="match status" value="1"/>
</dbReference>
<dbReference type="PRINTS" id="PR00109">
    <property type="entry name" value="TYRKINASE"/>
</dbReference>
<keyword evidence="3" id="KW-0547">Nucleotide-binding</keyword>
<dbReference type="InterPro" id="IPR017441">
    <property type="entry name" value="Protein_kinase_ATP_BS"/>
</dbReference>
<keyword evidence="4" id="KW-1133">Transmembrane helix</keyword>
<sequence length="1123" mass="127833">MKLFDAVNIETPPDIHYANYLIFSKEIEKTIGSSFSNVQNISKLWISVPIDYGLINLGVIESRRNIAFESFARFATAMKNITITYSLENNASFILTGVTSHYHLEGLTRNSSYELESHRVYKSQDITYFNIREYVRNISIPITAVKTAVQLGTETYDKIIIDMELFLGHEERCNVLQTTSQHNSRSLFRRKEVWLEFYFTSEESYKMLHNFLSNISSQRGNYECVTALVINVNNLFRYLERQRRLPNGTRFSMSSMIENFHSNLKLINISLSITIGLHKIMDGTNTQQRQLLQNGRIMSPIQKLFNISDYFIWVIATPLQPSPSNVKDYYVRLYMQFAMTVSQFNQIMDKFVSIKPILSLAVAWFSDDSPILCDPQASVTSTDIMSIFNSVMYIHQTNIVEQFVTIEYIVDITYGQWNVLSGTDRFYKFVYTKTELAPCVKWNPHPENRTEIRKNLTGISVNGSFLLENINEKTNGSLVPFEYLVQTFPNLEVISRTTTLPTILDDLMQAALFINTSCKIYISIPETEIITKDIYKMVQLQYLKNDSRIFVAGVHLPVDITSDDNTLLGTTENFMKLVVASNNRNISVGILFQDCRLSSYKNISNPGLAMLRHSTYLICDLPLGKEGYLDGPYQGANFVMISEAVDIARVLRTNLKINYNISTAVMLRIGWPKDITMSEKENSVEFLKFASLVSELGKTYDFQYFIYDAFEVNLTIYHGWWRINSPGDLMDSNLYVEKESEALGTETWRPPPKINWENDLSLTSYIWIIGAVTTLLILIAVVALFLRFRPKKYKSLISDEDIDDFFNDGAFLETEVQNTALSVGMRIRYDRTLEIPRSKFKIDKKCRLGSGNFGTVYKGSIISSLGVGEVAVKVPMPGSSEALKGVICEIKVMSYVGKHVNVLQLVGASTFDIKNGNLCVFTEFCKNGSLLSYLNLHDVALKNQNYEKPTLETLKTFCRFGREIAEGMKYIGSKKVVHGDLSARNILLDENLVCKISDFGLSTKLYGAAYATKNLVDIPWRWVAIESYNRNIFSRKSDVWSYAVVLWETFSLGAVPYSSLTFEAVDTMLKKGDRLKKPKFASTELLAQVAAKYTVKNAAVLLMIAGVKRGDLHQPSQQKILSL</sequence>
<keyword evidence="3" id="KW-0067">ATP-binding</keyword>
<dbReference type="Gene3D" id="1.10.510.10">
    <property type="entry name" value="Transferase(Phosphotransferase) domain 1"/>
    <property type="match status" value="1"/>
</dbReference>
<dbReference type="InterPro" id="IPR050122">
    <property type="entry name" value="RTK"/>
</dbReference>
<evidence type="ECO:0000256" key="2">
    <source>
        <dbReference type="ARBA" id="ARBA00051243"/>
    </source>
</evidence>
<dbReference type="Proteomes" id="UP001642540">
    <property type="component" value="Unassembled WGS sequence"/>
</dbReference>
<dbReference type="SUPFAM" id="SSF56112">
    <property type="entry name" value="Protein kinase-like (PK-like)"/>
    <property type="match status" value="1"/>
</dbReference>
<dbReference type="EMBL" id="CAXLJM020000094">
    <property type="protein sequence ID" value="CAL8132874.1"/>
    <property type="molecule type" value="Genomic_DNA"/>
</dbReference>
<evidence type="ECO:0000313" key="6">
    <source>
        <dbReference type="EMBL" id="CAL8132874.1"/>
    </source>
</evidence>
<organism evidence="6 7">
    <name type="scientific">Orchesella dallaii</name>
    <dbReference type="NCBI Taxonomy" id="48710"/>
    <lineage>
        <taxon>Eukaryota</taxon>
        <taxon>Metazoa</taxon>
        <taxon>Ecdysozoa</taxon>
        <taxon>Arthropoda</taxon>
        <taxon>Hexapoda</taxon>
        <taxon>Collembola</taxon>
        <taxon>Entomobryomorpha</taxon>
        <taxon>Entomobryoidea</taxon>
        <taxon>Orchesellidae</taxon>
        <taxon>Orchesellinae</taxon>
        <taxon>Orchesella</taxon>
    </lineage>
</organism>
<dbReference type="InterPro" id="IPR008266">
    <property type="entry name" value="Tyr_kinase_AS"/>
</dbReference>
<protein>
    <recommendedName>
        <fullName evidence="5">Protein kinase domain-containing protein</fullName>
    </recommendedName>
</protein>
<gene>
    <name evidence="6" type="ORF">ODALV1_LOCUS24802</name>
</gene>
<accession>A0ABP1RQ63</accession>
<dbReference type="PANTHER" id="PTHR24416">
    <property type="entry name" value="TYROSINE-PROTEIN KINASE RECEPTOR"/>
    <property type="match status" value="1"/>
</dbReference>
<evidence type="ECO:0000256" key="1">
    <source>
        <dbReference type="ARBA" id="ARBA00004167"/>
    </source>
</evidence>
<comment type="catalytic activity">
    <reaction evidence="2">
        <text>L-tyrosyl-[protein] + ATP = O-phospho-L-tyrosyl-[protein] + ADP + H(+)</text>
        <dbReference type="Rhea" id="RHEA:10596"/>
        <dbReference type="Rhea" id="RHEA-COMP:10136"/>
        <dbReference type="Rhea" id="RHEA-COMP:20101"/>
        <dbReference type="ChEBI" id="CHEBI:15378"/>
        <dbReference type="ChEBI" id="CHEBI:30616"/>
        <dbReference type="ChEBI" id="CHEBI:46858"/>
        <dbReference type="ChEBI" id="CHEBI:61978"/>
        <dbReference type="ChEBI" id="CHEBI:456216"/>
        <dbReference type="EC" id="2.7.10.1"/>
    </reaction>
</comment>
<name>A0ABP1RQ63_9HEXA</name>
<keyword evidence="4" id="KW-0812">Transmembrane</keyword>
<comment type="caution">
    <text evidence="6">The sequence shown here is derived from an EMBL/GenBank/DDBJ whole genome shotgun (WGS) entry which is preliminary data.</text>
</comment>
<keyword evidence="4" id="KW-0472">Membrane</keyword>
<feature type="domain" description="Protein kinase" evidence="5">
    <location>
        <begin position="842"/>
        <end position="1123"/>
    </location>
</feature>
<proteinExistence type="predicted"/>
<feature type="binding site" evidence="3">
    <location>
        <position position="873"/>
    </location>
    <ligand>
        <name>ATP</name>
        <dbReference type="ChEBI" id="CHEBI:30616"/>
    </ligand>
</feature>
<dbReference type="PANTHER" id="PTHR24416:SF600">
    <property type="entry name" value="PDGF- AND VEGF-RECEPTOR RELATED, ISOFORM J"/>
    <property type="match status" value="1"/>
</dbReference>
<evidence type="ECO:0000256" key="3">
    <source>
        <dbReference type="PROSITE-ProRule" id="PRU10141"/>
    </source>
</evidence>
<comment type="subcellular location">
    <subcellularLocation>
        <location evidence="1">Membrane</location>
        <topology evidence="1">Single-pass membrane protein</topology>
    </subcellularLocation>
</comment>
<dbReference type="InterPro" id="IPR011009">
    <property type="entry name" value="Kinase-like_dom_sf"/>
</dbReference>